<feature type="domain" description="Acyltransferase 3" evidence="10">
    <location>
        <begin position="18"/>
        <end position="348"/>
    </location>
</feature>
<feature type="transmembrane region" description="Helical" evidence="9">
    <location>
        <begin position="311"/>
        <end position="329"/>
    </location>
</feature>
<feature type="transmembrane region" description="Helical" evidence="9">
    <location>
        <begin position="86"/>
        <end position="104"/>
    </location>
</feature>
<name>A0AAX3W3N2_MAMLE</name>
<feature type="transmembrane region" description="Helical" evidence="9">
    <location>
        <begin position="335"/>
        <end position="356"/>
    </location>
</feature>
<keyword evidence="7 9" id="KW-0472">Membrane</keyword>
<evidence type="ECO:0000256" key="9">
    <source>
        <dbReference type="SAM" id="Phobius"/>
    </source>
</evidence>
<dbReference type="PANTHER" id="PTHR23028:SF53">
    <property type="entry name" value="ACYL_TRANSF_3 DOMAIN-CONTAINING PROTEIN"/>
    <property type="match status" value="1"/>
</dbReference>
<proteinExistence type="inferred from homology"/>
<keyword evidence="4" id="KW-0808">Transferase</keyword>
<dbReference type="PANTHER" id="PTHR23028">
    <property type="entry name" value="ACETYLTRANSFERASE"/>
    <property type="match status" value="1"/>
</dbReference>
<dbReference type="Pfam" id="PF01757">
    <property type="entry name" value="Acyl_transf_3"/>
    <property type="match status" value="1"/>
</dbReference>
<dbReference type="InterPro" id="IPR002656">
    <property type="entry name" value="Acyl_transf_3_dom"/>
</dbReference>
<feature type="transmembrane region" description="Helical" evidence="9">
    <location>
        <begin position="211"/>
        <end position="229"/>
    </location>
</feature>
<dbReference type="GO" id="GO:0016747">
    <property type="term" value="F:acyltransferase activity, transferring groups other than amino-acyl groups"/>
    <property type="evidence" value="ECO:0007669"/>
    <property type="project" value="InterPro"/>
</dbReference>
<evidence type="ECO:0000259" key="10">
    <source>
        <dbReference type="Pfam" id="PF01757"/>
    </source>
</evidence>
<feature type="transmembrane region" description="Helical" evidence="9">
    <location>
        <begin position="267"/>
        <end position="290"/>
    </location>
</feature>
<dbReference type="SUPFAM" id="SSF52266">
    <property type="entry name" value="SGNH hydrolase"/>
    <property type="match status" value="1"/>
</dbReference>
<evidence type="ECO:0000256" key="7">
    <source>
        <dbReference type="ARBA" id="ARBA00023136"/>
    </source>
</evidence>
<dbReference type="InterPro" id="IPR036514">
    <property type="entry name" value="SGNH_hydro_sf"/>
</dbReference>
<keyword evidence="3" id="KW-1003">Cell membrane</keyword>
<feature type="transmembrane region" description="Helical" evidence="9">
    <location>
        <begin position="43"/>
        <end position="65"/>
    </location>
</feature>
<evidence type="ECO:0000256" key="1">
    <source>
        <dbReference type="ARBA" id="ARBA00004651"/>
    </source>
</evidence>
<feature type="transmembrane region" description="Helical" evidence="9">
    <location>
        <begin position="377"/>
        <end position="400"/>
    </location>
</feature>
<accession>A0AAX3W3N2</accession>
<sequence>MISKNPKTAMSLNTRYLPGLDGLRAIAVIAIIIYHLNPKWLSGGFIGVDTFFVISGYLITSLLLNEFQQNGHINLLHFWKKRIKRLLPAVLFLIASVCIYTLLFEPSIIKDVRHDAIAAIFYVSNWWYIFHHVSYFDSFKLMPLKHLWSLAIEEQFYIIWPIFLSLFFKKGVFNKKAVLWTFIVSIISVLFMIFLAQPNADNSRVYFGTDTRLQTLLLGVLLAYIWPPFRLKRHITFPLKLSIEFIGLVSLFILLFFMFTVSSSDNWFYFGGIYIISLLTLPAIASSVHPSTLLSKALGNPLFLWIGQRSYSLYLWHYPVIVFINRHFVQGQIPLYIIIIEICLTILFAEFSYRYVEIPFRKYGFKYLVIPKGHLKFIFMRITIIILLINVTSLTLFGHFDYLHQNKTKENLTSFQTSGKETNDKSIIKPVPPISVNKELTDHKNMESNKDEPAPLFIGDSVMVDIGKQLHQNYPSSIIDGKVGRNLNDAIPLVKDKYSKYTTSKHKVVIELGTNGDFTYEKLKELVNKFGKSQVYLVNTHVPRDWEDDVNKKLYKLASQKNNVHLIDWHSKAKGHPDYFAYDGVHLEYKGVRALVEEIDNHLNDK</sequence>
<protein>
    <submittedName>
        <fullName evidence="11">Acyltransferase family protein</fullName>
    </submittedName>
</protein>
<feature type="transmembrane region" description="Helical" evidence="9">
    <location>
        <begin position="21"/>
        <end position="37"/>
    </location>
</feature>
<dbReference type="EMBL" id="CP118848">
    <property type="protein sequence ID" value="WHI59784.1"/>
    <property type="molecule type" value="Genomic_DNA"/>
</dbReference>
<keyword evidence="6 9" id="KW-1133">Transmembrane helix</keyword>
<comment type="similarity">
    <text evidence="2">Belongs to the acyltransferase 3 family.</text>
</comment>
<dbReference type="AlphaFoldDB" id="A0AAX3W3N2"/>
<dbReference type="InterPro" id="IPR050879">
    <property type="entry name" value="Acyltransferase_3"/>
</dbReference>
<gene>
    <name evidence="11" type="ORF">PYH69_13875</name>
</gene>
<evidence type="ECO:0000313" key="12">
    <source>
        <dbReference type="Proteomes" id="UP001223261"/>
    </source>
</evidence>
<feature type="transmembrane region" description="Helical" evidence="9">
    <location>
        <begin position="147"/>
        <end position="168"/>
    </location>
</feature>
<dbReference type="Proteomes" id="UP001223261">
    <property type="component" value="Chromosome"/>
</dbReference>
<evidence type="ECO:0000256" key="3">
    <source>
        <dbReference type="ARBA" id="ARBA00022475"/>
    </source>
</evidence>
<evidence type="ECO:0000256" key="5">
    <source>
        <dbReference type="ARBA" id="ARBA00022692"/>
    </source>
</evidence>
<organism evidence="11 12">
    <name type="scientific">Mammaliicoccus lentus</name>
    <name type="common">Staphylococcus lentus</name>
    <dbReference type="NCBI Taxonomy" id="42858"/>
    <lineage>
        <taxon>Bacteria</taxon>
        <taxon>Bacillati</taxon>
        <taxon>Bacillota</taxon>
        <taxon>Bacilli</taxon>
        <taxon>Bacillales</taxon>
        <taxon>Staphylococcaceae</taxon>
        <taxon>Mammaliicoccus</taxon>
    </lineage>
</organism>
<evidence type="ECO:0000256" key="8">
    <source>
        <dbReference type="ARBA" id="ARBA00023315"/>
    </source>
</evidence>
<keyword evidence="5 9" id="KW-0812">Transmembrane</keyword>
<dbReference type="CDD" id="cd01840">
    <property type="entry name" value="SGNH_hydrolase_yrhL_like"/>
    <property type="match status" value="1"/>
</dbReference>
<keyword evidence="8 11" id="KW-0012">Acyltransferase</keyword>
<dbReference type="RefSeq" id="WP_282862072.1">
    <property type="nucleotide sequence ID" value="NZ_CP118848.1"/>
</dbReference>
<dbReference type="Gene3D" id="3.40.50.1110">
    <property type="entry name" value="SGNH hydrolase"/>
    <property type="match status" value="1"/>
</dbReference>
<comment type="subcellular location">
    <subcellularLocation>
        <location evidence="1">Cell membrane</location>
        <topology evidence="1">Multi-pass membrane protein</topology>
    </subcellularLocation>
</comment>
<feature type="transmembrane region" description="Helical" evidence="9">
    <location>
        <begin position="177"/>
        <end position="196"/>
    </location>
</feature>
<evidence type="ECO:0000256" key="6">
    <source>
        <dbReference type="ARBA" id="ARBA00022989"/>
    </source>
</evidence>
<evidence type="ECO:0000256" key="4">
    <source>
        <dbReference type="ARBA" id="ARBA00022679"/>
    </source>
</evidence>
<dbReference type="GO" id="GO:0009103">
    <property type="term" value="P:lipopolysaccharide biosynthetic process"/>
    <property type="evidence" value="ECO:0007669"/>
    <property type="project" value="TreeGrafter"/>
</dbReference>
<evidence type="ECO:0000313" key="11">
    <source>
        <dbReference type="EMBL" id="WHI59784.1"/>
    </source>
</evidence>
<reference evidence="11" key="1">
    <citation type="journal article" date="2023" name="Antibiotics">
        <title>Prevalence and Molecular Characterization of Methicillin-Resistant Staphylococci (MRS) and Mammaliicocci (MRM) in Dromedary Camels from Algeria: First Detection of SCCmec-mecC Hybrid in Methicillin-Resistant Mammaliicoccus lentus.</title>
        <authorList>
            <person name="Belhout C."/>
            <person name="Boyen F."/>
            <person name="Vereecke N."/>
            <person name="Theuns S."/>
            <person name="Taibi N."/>
            <person name="Stegger M."/>
            <person name="de la Fe-Rodriguez P.Y."/>
            <person name="Bouayad L."/>
            <person name="Elgroud R."/>
            <person name="Butaye P."/>
        </authorList>
    </citation>
    <scope>NUCLEOTIDE SEQUENCE</scope>
    <source>
        <strain evidence="11">7048</strain>
    </source>
</reference>
<evidence type="ECO:0000256" key="2">
    <source>
        <dbReference type="ARBA" id="ARBA00007400"/>
    </source>
</evidence>
<dbReference type="GO" id="GO:0005886">
    <property type="term" value="C:plasma membrane"/>
    <property type="evidence" value="ECO:0007669"/>
    <property type="project" value="UniProtKB-SubCell"/>
</dbReference>
<feature type="transmembrane region" description="Helical" evidence="9">
    <location>
        <begin position="241"/>
        <end position="261"/>
    </location>
</feature>